<evidence type="ECO:0000313" key="12">
    <source>
        <dbReference type="Proteomes" id="UP001606301"/>
    </source>
</evidence>
<evidence type="ECO:0000256" key="9">
    <source>
        <dbReference type="RuleBase" id="RU369079"/>
    </source>
</evidence>
<keyword evidence="12" id="KW-1185">Reference proteome</keyword>
<evidence type="ECO:0000256" key="2">
    <source>
        <dbReference type="ARBA" id="ARBA00022448"/>
    </source>
</evidence>
<evidence type="ECO:0000256" key="4">
    <source>
        <dbReference type="ARBA" id="ARBA00022519"/>
    </source>
</evidence>
<feature type="transmembrane region" description="Helical" evidence="9">
    <location>
        <begin position="53"/>
        <end position="70"/>
    </location>
</feature>
<feature type="domain" description="Tripartite ATP-independent periplasmic transporters DctQ component" evidence="10">
    <location>
        <begin position="30"/>
        <end position="183"/>
    </location>
</feature>
<dbReference type="EMBL" id="JBIGHW010000005">
    <property type="protein sequence ID" value="MFG6441308.1"/>
    <property type="molecule type" value="Genomic_DNA"/>
</dbReference>
<evidence type="ECO:0000256" key="5">
    <source>
        <dbReference type="ARBA" id="ARBA00022692"/>
    </source>
</evidence>
<dbReference type="Pfam" id="PF04290">
    <property type="entry name" value="DctQ"/>
    <property type="match status" value="1"/>
</dbReference>
<keyword evidence="3" id="KW-1003">Cell membrane</keyword>
<feature type="transmembrane region" description="Helical" evidence="9">
    <location>
        <begin position="91"/>
        <end position="111"/>
    </location>
</feature>
<keyword evidence="2 9" id="KW-0813">Transport</keyword>
<evidence type="ECO:0000256" key="7">
    <source>
        <dbReference type="ARBA" id="ARBA00023136"/>
    </source>
</evidence>
<protein>
    <recommendedName>
        <fullName evidence="9">TRAP transporter small permease protein</fullName>
    </recommendedName>
</protein>
<sequence length="202" mass="22428">MNALLSLARRIDRLNDRFGSLAAWAVLLSCVISAANAVVRYTLDYSSNAFLEIQWYLFATCVMLGAAQVLRLNEHVRVDLAYSRLSGRAKVGVDLFGLIVFLLPVIGYMTWLSWQLFIVKLSTGMTPTDSVASLGFVGYWVKLLTSGEVSSNAGGLIRWPAMLMLPLGFALLALQGVSEVIKRAAWLAHKLEMDMHYERPLQ</sequence>
<keyword evidence="5 9" id="KW-0812">Transmembrane</keyword>
<feature type="transmembrane region" description="Helical" evidence="9">
    <location>
        <begin position="21"/>
        <end position="41"/>
    </location>
</feature>
<comment type="subunit">
    <text evidence="9">The complex comprises the extracytoplasmic solute receptor protein and the two transmembrane proteins.</text>
</comment>
<evidence type="ECO:0000256" key="1">
    <source>
        <dbReference type="ARBA" id="ARBA00004429"/>
    </source>
</evidence>
<proteinExistence type="inferred from homology"/>
<comment type="subcellular location">
    <subcellularLocation>
        <location evidence="1 9">Cell inner membrane</location>
        <topology evidence="1 9">Multi-pass membrane protein</topology>
    </subcellularLocation>
</comment>
<accession>A0ABW7FIZ6</accession>
<gene>
    <name evidence="11" type="ORF">ACG0Z3_11520</name>
</gene>
<evidence type="ECO:0000256" key="3">
    <source>
        <dbReference type="ARBA" id="ARBA00022475"/>
    </source>
</evidence>
<comment type="caution">
    <text evidence="11">The sequence shown here is derived from an EMBL/GenBank/DDBJ whole genome shotgun (WGS) entry which is preliminary data.</text>
</comment>
<evidence type="ECO:0000313" key="11">
    <source>
        <dbReference type="EMBL" id="MFG6441308.1"/>
    </source>
</evidence>
<dbReference type="InterPro" id="IPR055348">
    <property type="entry name" value="DctQ"/>
</dbReference>
<evidence type="ECO:0000259" key="10">
    <source>
        <dbReference type="Pfam" id="PF04290"/>
    </source>
</evidence>
<keyword evidence="4 9" id="KW-0997">Cell inner membrane</keyword>
<evidence type="ECO:0000256" key="8">
    <source>
        <dbReference type="ARBA" id="ARBA00038436"/>
    </source>
</evidence>
<keyword evidence="7 9" id="KW-0472">Membrane</keyword>
<dbReference type="InterPro" id="IPR007387">
    <property type="entry name" value="TRAP_DctQ"/>
</dbReference>
<keyword evidence="6 9" id="KW-1133">Transmembrane helix</keyword>
<dbReference type="RefSeq" id="WP_394397631.1">
    <property type="nucleotide sequence ID" value="NZ_JBIGHW010000005.1"/>
</dbReference>
<dbReference type="PANTHER" id="PTHR35011:SF4">
    <property type="entry name" value="SLL1102 PROTEIN"/>
    <property type="match status" value="1"/>
</dbReference>
<name>A0ABW7FIZ6_9BURK</name>
<evidence type="ECO:0000256" key="6">
    <source>
        <dbReference type="ARBA" id="ARBA00022989"/>
    </source>
</evidence>
<comment type="similarity">
    <text evidence="8 9">Belongs to the TRAP transporter small permease family.</text>
</comment>
<feature type="transmembrane region" description="Helical" evidence="9">
    <location>
        <begin position="156"/>
        <end position="174"/>
    </location>
</feature>
<organism evidence="11 12">
    <name type="scientific">Pelomonas margarita</name>
    <dbReference type="NCBI Taxonomy" id="3299031"/>
    <lineage>
        <taxon>Bacteria</taxon>
        <taxon>Pseudomonadati</taxon>
        <taxon>Pseudomonadota</taxon>
        <taxon>Betaproteobacteria</taxon>
        <taxon>Burkholderiales</taxon>
        <taxon>Sphaerotilaceae</taxon>
        <taxon>Roseateles</taxon>
    </lineage>
</organism>
<dbReference type="Proteomes" id="UP001606301">
    <property type="component" value="Unassembled WGS sequence"/>
</dbReference>
<comment type="function">
    <text evidence="9">Part of the tripartite ATP-independent periplasmic (TRAP) transport system.</text>
</comment>
<dbReference type="PANTHER" id="PTHR35011">
    <property type="entry name" value="2,3-DIKETO-L-GULONATE TRAP TRANSPORTER SMALL PERMEASE PROTEIN YIAM"/>
    <property type="match status" value="1"/>
</dbReference>
<reference evidence="11 12" key="1">
    <citation type="submission" date="2024-08" db="EMBL/GenBank/DDBJ databases">
        <authorList>
            <person name="Lu H."/>
        </authorList>
    </citation>
    <scope>NUCLEOTIDE SEQUENCE [LARGE SCALE GENOMIC DNA]</scope>
    <source>
        <strain evidence="11 12">LKC17W</strain>
    </source>
</reference>